<feature type="domain" description="NAD(P)-binding" evidence="1">
    <location>
        <begin position="7"/>
        <end position="193"/>
    </location>
</feature>
<dbReference type="Gene3D" id="3.40.50.720">
    <property type="entry name" value="NAD(P)-binding Rossmann-like Domain"/>
    <property type="match status" value="1"/>
</dbReference>
<dbReference type="CDD" id="cd05243">
    <property type="entry name" value="SDR_a5"/>
    <property type="match status" value="1"/>
</dbReference>
<dbReference type="InterPro" id="IPR036291">
    <property type="entry name" value="NAD(P)-bd_dom_sf"/>
</dbReference>
<gene>
    <name evidence="2" type="ORF">FHX42_005015</name>
</gene>
<sequence>MRIVVAGAHGKIAQQLGRLLVARGDSVLGLVRAPEQAEDLRAAGVEPLVADLEEVDAAVLAGHLSDVNAAVFAAGAGPGSGSPRKDSVDRAASALLADACERAGVRRFLQVSAIGLDRANPEGISEVFAAYLDAKRAAERELRSRSLDWTVLRPGRLTDEPATGHVTLGESLERADVTRGDVAAVLVALLHEPASIHRTLELVNGPTPVAEAVRSR</sequence>
<evidence type="ECO:0000259" key="1">
    <source>
        <dbReference type="Pfam" id="PF13460"/>
    </source>
</evidence>
<dbReference type="SUPFAM" id="SSF51735">
    <property type="entry name" value="NAD(P)-binding Rossmann-fold domains"/>
    <property type="match status" value="1"/>
</dbReference>
<reference evidence="2 3" key="1">
    <citation type="submission" date="2020-07" db="EMBL/GenBank/DDBJ databases">
        <title>Sequencing the genomes of 1000 actinobacteria strains.</title>
        <authorList>
            <person name="Klenk H.-P."/>
        </authorList>
    </citation>
    <scope>NUCLEOTIDE SEQUENCE [LARGE SCALE GENOMIC DNA]</scope>
    <source>
        <strain evidence="2 3">DSM 45975</strain>
    </source>
</reference>
<comment type="caution">
    <text evidence="2">The sequence shown here is derived from an EMBL/GenBank/DDBJ whole genome shotgun (WGS) entry which is preliminary data.</text>
</comment>
<proteinExistence type="predicted"/>
<organism evidence="2 3">
    <name type="scientific">Halosaccharopolyspora lacisalsi</name>
    <dbReference type="NCBI Taxonomy" id="1000566"/>
    <lineage>
        <taxon>Bacteria</taxon>
        <taxon>Bacillati</taxon>
        <taxon>Actinomycetota</taxon>
        <taxon>Actinomycetes</taxon>
        <taxon>Pseudonocardiales</taxon>
        <taxon>Pseudonocardiaceae</taxon>
        <taxon>Halosaccharopolyspora</taxon>
    </lineage>
</organism>
<evidence type="ECO:0000313" key="2">
    <source>
        <dbReference type="EMBL" id="MBA8827619.1"/>
    </source>
</evidence>
<evidence type="ECO:0000313" key="3">
    <source>
        <dbReference type="Proteomes" id="UP000569329"/>
    </source>
</evidence>
<dbReference type="PANTHER" id="PTHR15020">
    <property type="entry name" value="FLAVIN REDUCTASE-RELATED"/>
    <property type="match status" value="1"/>
</dbReference>
<dbReference type="InterPro" id="IPR016040">
    <property type="entry name" value="NAD(P)-bd_dom"/>
</dbReference>
<dbReference type="Pfam" id="PF13460">
    <property type="entry name" value="NAD_binding_10"/>
    <property type="match status" value="1"/>
</dbReference>
<dbReference type="EMBL" id="JACGWZ010000008">
    <property type="protein sequence ID" value="MBA8827619.1"/>
    <property type="molecule type" value="Genomic_DNA"/>
</dbReference>
<name>A0A839E431_9PSEU</name>
<accession>A0A839E431</accession>
<dbReference type="Proteomes" id="UP000569329">
    <property type="component" value="Unassembled WGS sequence"/>
</dbReference>
<keyword evidence="3" id="KW-1185">Reference proteome</keyword>
<dbReference type="AlphaFoldDB" id="A0A839E431"/>
<dbReference type="PANTHER" id="PTHR15020:SF50">
    <property type="entry name" value="UPF0659 PROTEIN YMR090W"/>
    <property type="match status" value="1"/>
</dbReference>
<protein>
    <submittedName>
        <fullName evidence="2">Uncharacterized protein YbjT (DUF2867 family)</fullName>
    </submittedName>
</protein>
<dbReference type="RefSeq" id="WP_182546761.1">
    <property type="nucleotide sequence ID" value="NZ_JACGWZ010000008.1"/>
</dbReference>